<dbReference type="Proteomes" id="UP001054252">
    <property type="component" value="Unassembled WGS sequence"/>
</dbReference>
<protein>
    <submittedName>
        <fullName evidence="2">Uncharacterized protein</fullName>
    </submittedName>
</protein>
<sequence length="64" mass="7525">MVLKRGNMFVSVGIYQVFKAKAICCLFVSFMLVVTKLNFFLKDNRWEGIKELKNKFEMLKNDSI</sequence>
<accession>A0AAV5L6I1</accession>
<dbReference type="AlphaFoldDB" id="A0AAV5L6I1"/>
<evidence type="ECO:0000313" key="2">
    <source>
        <dbReference type="EMBL" id="GKV32412.1"/>
    </source>
</evidence>
<evidence type="ECO:0000256" key="1">
    <source>
        <dbReference type="SAM" id="Phobius"/>
    </source>
</evidence>
<comment type="caution">
    <text evidence="2">The sequence shown here is derived from an EMBL/GenBank/DDBJ whole genome shotgun (WGS) entry which is preliminary data.</text>
</comment>
<feature type="transmembrane region" description="Helical" evidence="1">
    <location>
        <begin position="20"/>
        <end position="41"/>
    </location>
</feature>
<proteinExistence type="predicted"/>
<keyword evidence="1" id="KW-1133">Transmembrane helix</keyword>
<organism evidence="2 3">
    <name type="scientific">Rubroshorea leprosula</name>
    <dbReference type="NCBI Taxonomy" id="152421"/>
    <lineage>
        <taxon>Eukaryota</taxon>
        <taxon>Viridiplantae</taxon>
        <taxon>Streptophyta</taxon>
        <taxon>Embryophyta</taxon>
        <taxon>Tracheophyta</taxon>
        <taxon>Spermatophyta</taxon>
        <taxon>Magnoliopsida</taxon>
        <taxon>eudicotyledons</taxon>
        <taxon>Gunneridae</taxon>
        <taxon>Pentapetalae</taxon>
        <taxon>rosids</taxon>
        <taxon>malvids</taxon>
        <taxon>Malvales</taxon>
        <taxon>Dipterocarpaceae</taxon>
        <taxon>Rubroshorea</taxon>
    </lineage>
</organism>
<gene>
    <name evidence="2" type="ORF">SLEP1_g41023</name>
</gene>
<keyword evidence="1" id="KW-0812">Transmembrane</keyword>
<name>A0AAV5L6I1_9ROSI</name>
<keyword evidence="3" id="KW-1185">Reference proteome</keyword>
<keyword evidence="1" id="KW-0472">Membrane</keyword>
<dbReference type="EMBL" id="BPVZ01000095">
    <property type="protein sequence ID" value="GKV32412.1"/>
    <property type="molecule type" value="Genomic_DNA"/>
</dbReference>
<evidence type="ECO:0000313" key="3">
    <source>
        <dbReference type="Proteomes" id="UP001054252"/>
    </source>
</evidence>
<reference evidence="2 3" key="1">
    <citation type="journal article" date="2021" name="Commun. Biol.">
        <title>The genome of Shorea leprosula (Dipterocarpaceae) highlights the ecological relevance of drought in aseasonal tropical rainforests.</title>
        <authorList>
            <person name="Ng K.K.S."/>
            <person name="Kobayashi M.J."/>
            <person name="Fawcett J.A."/>
            <person name="Hatakeyama M."/>
            <person name="Paape T."/>
            <person name="Ng C.H."/>
            <person name="Ang C.C."/>
            <person name="Tnah L.H."/>
            <person name="Lee C.T."/>
            <person name="Nishiyama T."/>
            <person name="Sese J."/>
            <person name="O'Brien M.J."/>
            <person name="Copetti D."/>
            <person name="Mohd Noor M.I."/>
            <person name="Ong R.C."/>
            <person name="Putra M."/>
            <person name="Sireger I.Z."/>
            <person name="Indrioko S."/>
            <person name="Kosugi Y."/>
            <person name="Izuno A."/>
            <person name="Isagi Y."/>
            <person name="Lee S.L."/>
            <person name="Shimizu K.K."/>
        </authorList>
    </citation>
    <scope>NUCLEOTIDE SEQUENCE [LARGE SCALE GENOMIC DNA]</scope>
    <source>
        <strain evidence="2">214</strain>
    </source>
</reference>